<proteinExistence type="predicted"/>
<dbReference type="EMBL" id="JAAFYZ010000033">
    <property type="protein sequence ID" value="MBS2547725.1"/>
    <property type="molecule type" value="Genomic_DNA"/>
</dbReference>
<name>A0ABS5KNU5_9ACTN</name>
<dbReference type="RefSeq" id="WP_212009305.1">
    <property type="nucleotide sequence ID" value="NZ_JAAFYZ010000033.1"/>
</dbReference>
<dbReference type="Proteomes" id="UP000730482">
    <property type="component" value="Unassembled WGS sequence"/>
</dbReference>
<evidence type="ECO:0000313" key="2">
    <source>
        <dbReference type="Proteomes" id="UP000730482"/>
    </source>
</evidence>
<comment type="caution">
    <text evidence="1">The sequence shown here is derived from an EMBL/GenBank/DDBJ whole genome shotgun (WGS) entry which is preliminary data.</text>
</comment>
<gene>
    <name evidence="1" type="ORF">KGQ19_12690</name>
</gene>
<keyword evidence="2" id="KW-1185">Reference proteome</keyword>
<evidence type="ECO:0000313" key="1">
    <source>
        <dbReference type="EMBL" id="MBS2547725.1"/>
    </source>
</evidence>
<reference evidence="1 2" key="1">
    <citation type="submission" date="2020-02" db="EMBL/GenBank/DDBJ databases">
        <title>Acidophilic actinobacteria isolated from forest soil.</title>
        <authorList>
            <person name="Golinska P."/>
        </authorList>
    </citation>
    <scope>NUCLEOTIDE SEQUENCE [LARGE SCALE GENOMIC DNA]</scope>
    <source>
        <strain evidence="1 2">NL8</strain>
    </source>
</reference>
<organism evidence="1 2">
    <name type="scientific">Catenulispora pinistramenti</name>
    <dbReference type="NCBI Taxonomy" id="2705254"/>
    <lineage>
        <taxon>Bacteria</taxon>
        <taxon>Bacillati</taxon>
        <taxon>Actinomycetota</taxon>
        <taxon>Actinomycetes</taxon>
        <taxon>Catenulisporales</taxon>
        <taxon>Catenulisporaceae</taxon>
        <taxon>Catenulispora</taxon>
    </lineage>
</organism>
<protein>
    <submittedName>
        <fullName evidence="1">Uncharacterized protein</fullName>
    </submittedName>
</protein>
<sequence length="125" mass="13118">MSSYADFLIQGEAENVRSMADQVLRTAGFTTVWNDYTTGHAKRGSLPLTILLGAFAGKRQSVKVGLTIFAGPQPGTTVVRLTSASSGWAAGVIGASRNKKMFVELIQNLATPFGQAGTLLGVDQG</sequence>
<accession>A0ABS5KNU5</accession>